<dbReference type="InterPro" id="IPR051366">
    <property type="entry name" value="DEF8"/>
</dbReference>
<evidence type="ECO:0000259" key="5">
    <source>
        <dbReference type="SMART" id="SM01175"/>
    </source>
</evidence>
<sequence length="146" mass="17325">LNAKLVNYVNQLSRISKLRRNILFMKCYFLCCRTARKERILQHLSHHQHFVENSDMYSFLDLIDLYQGRLLPEIEEIVRIFTEHITKNCLTCQGKGFICELCDDTKVIYPFSDDVAICRKCLATFHQDCFSRKSKRCPRLVARIFL</sequence>
<keyword evidence="1" id="KW-0479">Metal-binding</keyword>
<feature type="domain" description="Rubicon Homology" evidence="5">
    <location>
        <begin position="1"/>
        <end position="144"/>
    </location>
</feature>
<proteinExistence type="predicted"/>
<dbReference type="SMART" id="SM01175">
    <property type="entry name" value="DUF4206"/>
    <property type="match status" value="1"/>
</dbReference>
<dbReference type="Pfam" id="PF13901">
    <property type="entry name" value="RH_dom"/>
    <property type="match status" value="1"/>
</dbReference>
<accession>A0A183DX56</accession>
<dbReference type="GO" id="GO:0008270">
    <property type="term" value="F:zinc ion binding"/>
    <property type="evidence" value="ECO:0007669"/>
    <property type="project" value="UniProtKB-KW"/>
</dbReference>
<protein>
    <submittedName>
        <fullName evidence="6">DUF4206 domain-containing protein</fullName>
    </submittedName>
</protein>
<reference evidence="6" key="1">
    <citation type="submission" date="2016-06" db="UniProtKB">
        <authorList>
            <consortium name="WormBaseParasite"/>
        </authorList>
    </citation>
    <scope>IDENTIFICATION</scope>
</reference>
<dbReference type="InterPro" id="IPR025258">
    <property type="entry name" value="RH_dom"/>
</dbReference>
<evidence type="ECO:0000256" key="2">
    <source>
        <dbReference type="ARBA" id="ARBA00022737"/>
    </source>
</evidence>
<evidence type="ECO:0000256" key="1">
    <source>
        <dbReference type="ARBA" id="ARBA00022723"/>
    </source>
</evidence>
<keyword evidence="2" id="KW-0677">Repeat</keyword>
<dbReference type="PANTHER" id="PTHR12326">
    <property type="entry name" value="PLECKSTRIN HOMOLOGY DOMAIN CONTAINING PROTEIN"/>
    <property type="match status" value="1"/>
</dbReference>
<evidence type="ECO:0000313" key="6">
    <source>
        <dbReference type="WBParaSite" id="GPUH_0001331201-mRNA-1"/>
    </source>
</evidence>
<dbReference type="AlphaFoldDB" id="A0A183DX56"/>
<evidence type="ECO:0000256" key="3">
    <source>
        <dbReference type="ARBA" id="ARBA00022771"/>
    </source>
</evidence>
<organism evidence="6">
    <name type="scientific">Gongylonema pulchrum</name>
    <dbReference type="NCBI Taxonomy" id="637853"/>
    <lineage>
        <taxon>Eukaryota</taxon>
        <taxon>Metazoa</taxon>
        <taxon>Ecdysozoa</taxon>
        <taxon>Nematoda</taxon>
        <taxon>Chromadorea</taxon>
        <taxon>Rhabditida</taxon>
        <taxon>Spirurina</taxon>
        <taxon>Spiruromorpha</taxon>
        <taxon>Spiruroidea</taxon>
        <taxon>Gongylonematidae</taxon>
        <taxon>Gongylonema</taxon>
    </lineage>
</organism>
<evidence type="ECO:0000256" key="4">
    <source>
        <dbReference type="ARBA" id="ARBA00022833"/>
    </source>
</evidence>
<dbReference type="WBParaSite" id="GPUH_0001331201-mRNA-1">
    <property type="protein sequence ID" value="GPUH_0001331201-mRNA-1"/>
    <property type="gene ID" value="GPUH_0001331201"/>
</dbReference>
<name>A0A183DX56_9BILA</name>
<keyword evidence="3" id="KW-0863">Zinc-finger</keyword>
<keyword evidence="4" id="KW-0862">Zinc</keyword>
<dbReference type="PANTHER" id="PTHR12326:SF3">
    <property type="entry name" value="DIFFERENTIALLY EXPRESSED IN FDCP 8 HOMOLOG"/>
    <property type="match status" value="1"/>
</dbReference>